<comment type="caution">
    <text evidence="1">The sequence shown here is derived from an EMBL/GenBank/DDBJ whole genome shotgun (WGS) entry which is preliminary data.</text>
</comment>
<organism evidence="1 2">
    <name type="scientific">Streptomyces dioscori</name>
    <dbReference type="NCBI Taxonomy" id="2109333"/>
    <lineage>
        <taxon>Bacteria</taxon>
        <taxon>Bacillati</taxon>
        <taxon>Actinomycetota</taxon>
        <taxon>Actinomycetes</taxon>
        <taxon>Kitasatosporales</taxon>
        <taxon>Streptomycetaceae</taxon>
        <taxon>Streptomyces</taxon>
        <taxon>Streptomyces aurantiacus group</taxon>
    </lineage>
</organism>
<accession>A0A2P8QBV7</accession>
<reference evidence="1 2" key="1">
    <citation type="submission" date="2018-03" db="EMBL/GenBank/DDBJ databases">
        <title>Streptomyces dioscori sp. nov., a novel endophytic actinobacterium isolated from bulbil of Dioscorea bulbifera L.</title>
        <authorList>
            <person name="Zhikuan W."/>
        </authorList>
    </citation>
    <scope>NUCLEOTIDE SEQUENCE [LARGE SCALE GENOMIC DNA]</scope>
    <source>
        <strain evidence="1 2">A217</strain>
    </source>
</reference>
<evidence type="ECO:0000313" key="1">
    <source>
        <dbReference type="EMBL" id="PSM43741.1"/>
    </source>
</evidence>
<sequence length="117" mass="12385">MDDHGDDFGAWGAEGVNSAVQRTDDEWAAVARYVRHAANKLGPSLPLCLPGEPQECGRTAQQHVLAWSAHLKAVAHHLMELSTPSEARGAFAAGPLYQRRLAGVREQSAAAAAAANC</sequence>
<name>A0A2P8QBV7_9ACTN</name>
<dbReference type="EMBL" id="PYBJ01000004">
    <property type="protein sequence ID" value="PSM43741.1"/>
    <property type="molecule type" value="Genomic_DNA"/>
</dbReference>
<dbReference type="AlphaFoldDB" id="A0A2P8QBV7"/>
<proteinExistence type="predicted"/>
<protein>
    <submittedName>
        <fullName evidence="1">Uncharacterized protein</fullName>
    </submittedName>
</protein>
<dbReference type="Proteomes" id="UP000240429">
    <property type="component" value="Unassembled WGS sequence"/>
</dbReference>
<evidence type="ECO:0000313" key="2">
    <source>
        <dbReference type="Proteomes" id="UP000240429"/>
    </source>
</evidence>
<keyword evidence="2" id="KW-1185">Reference proteome</keyword>
<gene>
    <name evidence="1" type="ORF">C6Y14_08960</name>
</gene>
<dbReference type="OrthoDB" id="3479827at2"/>